<dbReference type="eggNOG" id="ENOG502QUK6">
    <property type="taxonomic scope" value="Eukaryota"/>
</dbReference>
<protein>
    <recommendedName>
        <fullName evidence="1">Tectonic-1-3 domain-containing protein</fullName>
    </recommendedName>
</protein>
<dbReference type="FunCoup" id="F2UFP6">
    <property type="interactions" value="524"/>
</dbReference>
<dbReference type="InterPro" id="IPR011677">
    <property type="entry name" value="TCTN1-3_dom"/>
</dbReference>
<accession>F2UFP6</accession>
<dbReference type="STRING" id="946362.F2UFP6"/>
<dbReference type="RefSeq" id="XP_004992071.1">
    <property type="nucleotide sequence ID" value="XM_004992014.1"/>
</dbReference>
<dbReference type="Pfam" id="PF07773">
    <property type="entry name" value="TCTN_DUF1619"/>
    <property type="match status" value="1"/>
</dbReference>
<dbReference type="KEGG" id="sre:PTSG_06681"/>
<evidence type="ECO:0000259" key="1">
    <source>
        <dbReference type="Pfam" id="PF07773"/>
    </source>
</evidence>
<proteinExistence type="predicted"/>
<dbReference type="InParanoid" id="F2UFP6"/>
<reference evidence="2" key="1">
    <citation type="submission" date="2009-08" db="EMBL/GenBank/DDBJ databases">
        <title>Annotation of Salpingoeca rosetta.</title>
        <authorList>
            <consortium name="The Broad Institute Genome Sequencing Platform"/>
            <person name="Russ C."/>
            <person name="Cuomo C."/>
            <person name="Burger G."/>
            <person name="Gray M.W."/>
            <person name="Holland P.W.H."/>
            <person name="King N."/>
            <person name="Lang F.B.F."/>
            <person name="Roger A.J."/>
            <person name="Ruiz-Trillo I."/>
            <person name="Young S.K."/>
            <person name="Zeng Q."/>
            <person name="Gargeya S."/>
            <person name="Alvarado L."/>
            <person name="Berlin A."/>
            <person name="Chapman S.B."/>
            <person name="Chen Z."/>
            <person name="Freedman E."/>
            <person name="Gellesch M."/>
            <person name="Goldberg J."/>
            <person name="Griggs A."/>
            <person name="Gujja S."/>
            <person name="Heilman E."/>
            <person name="Heiman D."/>
            <person name="Howarth C."/>
            <person name="Mehta T."/>
            <person name="Neiman D."/>
            <person name="Pearson M."/>
            <person name="Roberts A."/>
            <person name="Saif S."/>
            <person name="Shea T."/>
            <person name="Shenoy N."/>
            <person name="Sisk P."/>
            <person name="Stolte C."/>
            <person name="Sykes S."/>
            <person name="White J."/>
            <person name="Yandava C."/>
            <person name="Haas B."/>
            <person name="Nusbaum C."/>
            <person name="Birren B."/>
        </authorList>
    </citation>
    <scope>NUCLEOTIDE SEQUENCE [LARGE SCALE GENOMIC DNA]</scope>
    <source>
        <strain evidence="2">ATCC 50818</strain>
    </source>
</reference>
<feature type="domain" description="Tectonic-1-3" evidence="1">
    <location>
        <begin position="325"/>
        <end position="465"/>
    </location>
</feature>
<dbReference type="OMA" id="AGDVKIC"/>
<evidence type="ECO:0000313" key="2">
    <source>
        <dbReference type="EMBL" id="EGD75614.1"/>
    </source>
</evidence>
<dbReference type="GeneID" id="16072629"/>
<dbReference type="GO" id="GO:0030030">
    <property type="term" value="P:cell projection organization"/>
    <property type="evidence" value="ECO:0007669"/>
    <property type="project" value="UniProtKB-KW"/>
</dbReference>
<dbReference type="Proteomes" id="UP000007799">
    <property type="component" value="Unassembled WGS sequence"/>
</dbReference>
<gene>
    <name evidence="2" type="ORF">PTSG_06681</name>
</gene>
<keyword evidence="3" id="KW-1185">Reference proteome</keyword>
<name>F2UFP6_SALR5</name>
<evidence type="ECO:0000313" key="3">
    <source>
        <dbReference type="Proteomes" id="UP000007799"/>
    </source>
</evidence>
<dbReference type="EMBL" id="GL832972">
    <property type="protein sequence ID" value="EGD75614.1"/>
    <property type="molecule type" value="Genomic_DNA"/>
</dbReference>
<sequence>MERRWVEKRGCALCLLHTPDIKPLRRCVYDDFFVTNEGRNQAIQVAEDSSIACVLVDNTNDRISFREPRTPLNDAAFQAFADAARPRPISFSLETLQYTPEEAIFIPPRNTIPREDPFPFYVTYGAIVYITQDNTTLTPLPFPADTLQGVCAPRNPTRLFTSAPGTCTRIIPAADDAERVRAMCSPGGDLDVPVPADAAVLATYTGITTNIQISYSGCDGDCTIRYNASTQRCINAVQKVEYTIQLGLTTISSLNVAVTVASFDASATRTWPQRYSLTTRSSSNGSNGNVNTYLRSGNPGYLATAPVVSGVLLPSGTVALNSDPSLWLTRLNPAPAGLCANSSRAGVVFGVDVTAACMLAVNLSSIDTCDQLRQQIAAITAPADMHTSARRIARYGNSDQLDEEEWLSIINVVPLPSVEADTSASCADVITGTHLQLQHARVGKLDNSQAIITAARFSYRRERISLPCIGGGCSGQGSTAVIRVPLQNIVTFDDVSTTPRHIRRRTPDLIRDLPHNFFHPFG</sequence>
<dbReference type="InterPro" id="IPR040354">
    <property type="entry name" value="TCTN1-3"/>
</dbReference>
<dbReference type="OrthoDB" id="184109at2759"/>
<dbReference type="PANTHER" id="PTHR14611:SF2">
    <property type="entry name" value="TECTONIC"/>
    <property type="match status" value="1"/>
</dbReference>
<dbReference type="AlphaFoldDB" id="F2UFP6"/>
<dbReference type="PANTHER" id="PTHR14611">
    <property type="entry name" value="TECTONIC FAMILY MEMBER"/>
    <property type="match status" value="1"/>
</dbReference>
<organism evidence="3">
    <name type="scientific">Salpingoeca rosetta (strain ATCC 50818 / BSB-021)</name>
    <dbReference type="NCBI Taxonomy" id="946362"/>
    <lineage>
        <taxon>Eukaryota</taxon>
        <taxon>Choanoflagellata</taxon>
        <taxon>Craspedida</taxon>
        <taxon>Salpingoecidae</taxon>
        <taxon>Salpingoeca</taxon>
    </lineage>
</organism>